<dbReference type="PROSITE" id="PS50195">
    <property type="entry name" value="PX"/>
    <property type="match status" value="1"/>
</dbReference>
<feature type="domain" description="PX" evidence="2">
    <location>
        <begin position="89"/>
        <end position="206"/>
    </location>
</feature>
<dbReference type="AlphaFoldDB" id="A0A1Q9E6T4"/>
<evidence type="ECO:0000256" key="1">
    <source>
        <dbReference type="SAM" id="Phobius"/>
    </source>
</evidence>
<dbReference type="Pfam" id="PF00787">
    <property type="entry name" value="PX"/>
    <property type="match status" value="1"/>
</dbReference>
<keyword evidence="1" id="KW-0472">Membrane</keyword>
<sequence length="319" mass="33421">MGWGKGKGHHAAVVAAEAALVGGAIVGTAAVAAAASRPRPARRTEVVVVQGAPAPAAAPLVVVPSKGKGKRKGKGKGKGKWKSAAEIPALGIAAIGIPATSIERQAGVTFFGIDVLAEGTAVAYQVRRRYREFDGLRASLHRLAPSAAINCDFPPKHRFFGCEGARLEARRTALEQWLKRALSDPNSRGCWCMQLRNFLEVGQVHTLPEAAPLPPASAPGWNASATEEEGQTLQITVPDGVAAGQALAVSVPDGRQLAFTLPVGYPAGSVLEVWFEPTAGILNMDCHAGILRITLAGDEESDDSARPIIGSEREELLTR</sequence>
<dbReference type="EMBL" id="LSRX01000245">
    <property type="protein sequence ID" value="OLQ03121.1"/>
    <property type="molecule type" value="Genomic_DNA"/>
</dbReference>
<keyword evidence="4" id="KW-1185">Reference proteome</keyword>
<evidence type="ECO:0000313" key="3">
    <source>
        <dbReference type="EMBL" id="OLQ03121.1"/>
    </source>
</evidence>
<comment type="caution">
    <text evidence="3">The sequence shown here is derived from an EMBL/GenBank/DDBJ whole genome shotgun (WGS) entry which is preliminary data.</text>
</comment>
<evidence type="ECO:0000313" key="4">
    <source>
        <dbReference type="Proteomes" id="UP000186817"/>
    </source>
</evidence>
<dbReference type="InterPro" id="IPR036871">
    <property type="entry name" value="PX_dom_sf"/>
</dbReference>
<dbReference type="Proteomes" id="UP000186817">
    <property type="component" value="Unassembled WGS sequence"/>
</dbReference>
<proteinExistence type="predicted"/>
<dbReference type="Gene3D" id="3.30.1520.10">
    <property type="entry name" value="Phox-like domain"/>
    <property type="match status" value="1"/>
</dbReference>
<dbReference type="GO" id="GO:0035091">
    <property type="term" value="F:phosphatidylinositol binding"/>
    <property type="evidence" value="ECO:0007669"/>
    <property type="project" value="InterPro"/>
</dbReference>
<keyword evidence="1" id="KW-0812">Transmembrane</keyword>
<feature type="transmembrane region" description="Helical" evidence="1">
    <location>
        <begin position="12"/>
        <end position="35"/>
    </location>
</feature>
<dbReference type="OrthoDB" id="437739at2759"/>
<reference evidence="3 4" key="1">
    <citation type="submission" date="2016-02" db="EMBL/GenBank/DDBJ databases">
        <title>Genome analysis of coral dinoflagellate symbionts highlights evolutionary adaptations to a symbiotic lifestyle.</title>
        <authorList>
            <person name="Aranda M."/>
            <person name="Li Y."/>
            <person name="Liew Y.J."/>
            <person name="Baumgarten S."/>
            <person name="Simakov O."/>
            <person name="Wilson M."/>
            <person name="Piel J."/>
            <person name="Ashoor H."/>
            <person name="Bougouffa S."/>
            <person name="Bajic V.B."/>
            <person name="Ryu T."/>
            <person name="Ravasi T."/>
            <person name="Bayer T."/>
            <person name="Micklem G."/>
            <person name="Kim H."/>
            <person name="Bhak J."/>
            <person name="Lajeunesse T.C."/>
            <person name="Voolstra C.R."/>
        </authorList>
    </citation>
    <scope>NUCLEOTIDE SEQUENCE [LARGE SCALE GENOMIC DNA]</scope>
    <source>
        <strain evidence="3 4">CCMP2467</strain>
    </source>
</reference>
<dbReference type="InterPro" id="IPR001683">
    <property type="entry name" value="PX_dom"/>
</dbReference>
<keyword evidence="1" id="KW-1133">Transmembrane helix</keyword>
<evidence type="ECO:0000259" key="2">
    <source>
        <dbReference type="PROSITE" id="PS50195"/>
    </source>
</evidence>
<organism evidence="3 4">
    <name type="scientific">Symbiodinium microadriaticum</name>
    <name type="common">Dinoflagellate</name>
    <name type="synonym">Zooxanthella microadriatica</name>
    <dbReference type="NCBI Taxonomy" id="2951"/>
    <lineage>
        <taxon>Eukaryota</taxon>
        <taxon>Sar</taxon>
        <taxon>Alveolata</taxon>
        <taxon>Dinophyceae</taxon>
        <taxon>Suessiales</taxon>
        <taxon>Symbiodiniaceae</taxon>
        <taxon>Symbiodinium</taxon>
    </lineage>
</organism>
<accession>A0A1Q9E6T4</accession>
<protein>
    <recommendedName>
        <fullName evidence="2">PX domain-containing protein</fullName>
    </recommendedName>
</protein>
<dbReference type="CDD" id="cd06093">
    <property type="entry name" value="PX_domain"/>
    <property type="match status" value="1"/>
</dbReference>
<name>A0A1Q9E6T4_SYMMI</name>
<gene>
    <name evidence="3" type="ORF">AK812_SmicGene13964</name>
</gene>
<dbReference type="SUPFAM" id="SSF64268">
    <property type="entry name" value="PX domain"/>
    <property type="match status" value="1"/>
</dbReference>